<proteinExistence type="predicted"/>
<reference evidence="1 2" key="1">
    <citation type="submission" date="2020-04" db="EMBL/GenBank/DDBJ databases">
        <authorList>
            <person name="De Canck E."/>
        </authorList>
    </citation>
    <scope>NUCLEOTIDE SEQUENCE [LARGE SCALE GENOMIC DNA]</scope>
    <source>
        <strain evidence="1 2">LMG 29542</strain>
    </source>
</reference>
<organism evidence="1 2">
    <name type="scientific">Paraburkholderia humisilvae</name>
    <dbReference type="NCBI Taxonomy" id="627669"/>
    <lineage>
        <taxon>Bacteria</taxon>
        <taxon>Pseudomonadati</taxon>
        <taxon>Pseudomonadota</taxon>
        <taxon>Betaproteobacteria</taxon>
        <taxon>Burkholderiales</taxon>
        <taxon>Burkholderiaceae</taxon>
        <taxon>Paraburkholderia</taxon>
    </lineage>
</organism>
<keyword evidence="2" id="KW-1185">Reference proteome</keyword>
<accession>A0A6J5F4M5</accession>
<dbReference type="Proteomes" id="UP000494363">
    <property type="component" value="Unassembled WGS sequence"/>
</dbReference>
<dbReference type="RefSeq" id="WP_175232740.1">
    <property type="nucleotide sequence ID" value="NZ_CADIKH010000086.1"/>
</dbReference>
<protein>
    <submittedName>
        <fullName evidence="1">Uncharacterized protein</fullName>
    </submittedName>
</protein>
<dbReference type="EMBL" id="CADIKH010000086">
    <property type="protein sequence ID" value="CAB3773800.1"/>
    <property type="molecule type" value="Genomic_DNA"/>
</dbReference>
<dbReference type="AlphaFoldDB" id="A0A6J5F4M5"/>
<sequence length="48" mass="5472">MNFALLLPQLPHILASHDSFDAMPASQPRAFHRLIAFWRRLRASDQAG</sequence>
<name>A0A6J5F4M5_9BURK</name>
<gene>
    <name evidence="1" type="ORF">LMG29542_07441</name>
</gene>
<evidence type="ECO:0000313" key="2">
    <source>
        <dbReference type="Proteomes" id="UP000494363"/>
    </source>
</evidence>
<evidence type="ECO:0000313" key="1">
    <source>
        <dbReference type="EMBL" id="CAB3773800.1"/>
    </source>
</evidence>